<organism evidence="2 3">
    <name type="scientific">Chitinophaga skermanii</name>
    <dbReference type="NCBI Taxonomy" id="331697"/>
    <lineage>
        <taxon>Bacteria</taxon>
        <taxon>Pseudomonadati</taxon>
        <taxon>Bacteroidota</taxon>
        <taxon>Chitinophagia</taxon>
        <taxon>Chitinophagales</taxon>
        <taxon>Chitinophagaceae</taxon>
        <taxon>Chitinophaga</taxon>
    </lineage>
</organism>
<keyword evidence="1" id="KW-1133">Transmembrane helix</keyword>
<dbReference type="AlphaFoldDB" id="A0A327Q624"/>
<proteinExistence type="predicted"/>
<feature type="transmembrane region" description="Helical" evidence="1">
    <location>
        <begin position="58"/>
        <end position="75"/>
    </location>
</feature>
<name>A0A327Q624_9BACT</name>
<dbReference type="InterPro" id="IPR025519">
    <property type="entry name" value="DUF4407"/>
</dbReference>
<evidence type="ECO:0000256" key="1">
    <source>
        <dbReference type="SAM" id="Phobius"/>
    </source>
</evidence>
<keyword evidence="1" id="KW-0812">Transmembrane</keyword>
<evidence type="ECO:0000313" key="3">
    <source>
        <dbReference type="Proteomes" id="UP000249547"/>
    </source>
</evidence>
<dbReference type="Proteomes" id="UP000249547">
    <property type="component" value="Unassembled WGS sequence"/>
</dbReference>
<dbReference type="Pfam" id="PF14362">
    <property type="entry name" value="DUF4407"/>
    <property type="match status" value="1"/>
</dbReference>
<feature type="transmembrane region" description="Helical" evidence="1">
    <location>
        <begin position="29"/>
        <end position="52"/>
    </location>
</feature>
<accession>A0A327Q624</accession>
<feature type="transmembrane region" description="Helical" evidence="1">
    <location>
        <begin position="269"/>
        <end position="289"/>
    </location>
</feature>
<comment type="caution">
    <text evidence="2">The sequence shown here is derived from an EMBL/GenBank/DDBJ whole genome shotgun (WGS) entry which is preliminary data.</text>
</comment>
<keyword evidence="1" id="KW-0472">Membrane</keyword>
<reference evidence="2 3" key="1">
    <citation type="submission" date="2018-06" db="EMBL/GenBank/DDBJ databases">
        <title>Genomic Encyclopedia of Archaeal and Bacterial Type Strains, Phase II (KMG-II): from individual species to whole genera.</title>
        <authorList>
            <person name="Goeker M."/>
        </authorList>
    </citation>
    <scope>NUCLEOTIDE SEQUENCE [LARGE SCALE GENOMIC DNA]</scope>
    <source>
        <strain evidence="2 3">DSM 23857</strain>
    </source>
</reference>
<sequence>MQSIRNFFLLCSGAYVPLLKRAPSEMNKYAGIGGTIFFTGLLAALSGGFALWTVFREPWAAVLFGLAWGLMIFNLDRYIVASMKKRDNTWAEIRMAIPRIILAILIATVISKPLELQIFNKEIKAELIIMEQEKLKTQEDKVKLRFQGRIDSLQVQVGKLKAELQERTTHRDSLLLLAQQEADGTGGSRVKNLGPIYKAKKADADSATASLKLLSDRNTKLIDTLEKEIAMGQTKIDSTINNLQRESMDGFANRLDALGKLTEASTPMWFANWFIILLFIALETAPVFVKLISPRGPYDDLLEQHEYSFIIHKDERKTRLKRDSDRRLEKDEKDYKG</sequence>
<keyword evidence="3" id="KW-1185">Reference proteome</keyword>
<gene>
    <name evidence="2" type="ORF">LX64_04558</name>
</gene>
<dbReference type="RefSeq" id="WP_111599946.1">
    <property type="nucleotide sequence ID" value="NZ_QLLL01000010.1"/>
</dbReference>
<dbReference type="OrthoDB" id="594406at2"/>
<evidence type="ECO:0000313" key="2">
    <source>
        <dbReference type="EMBL" id="RAI99424.1"/>
    </source>
</evidence>
<dbReference type="EMBL" id="QLLL01000010">
    <property type="protein sequence ID" value="RAI99424.1"/>
    <property type="molecule type" value="Genomic_DNA"/>
</dbReference>
<protein>
    <submittedName>
        <fullName evidence="2">Uncharacterized protein DUF4407</fullName>
    </submittedName>
</protein>